<dbReference type="InterPro" id="IPR025885">
    <property type="entry name" value="PapC_N"/>
</dbReference>
<accession>A0A2N5EDQ9</accession>
<evidence type="ECO:0000256" key="1">
    <source>
        <dbReference type="ARBA" id="ARBA00004571"/>
    </source>
</evidence>
<keyword evidence="4" id="KW-1134">Transmembrane beta strand</keyword>
<dbReference type="Pfam" id="PF00577">
    <property type="entry name" value="Usher"/>
    <property type="match status" value="1"/>
</dbReference>
<dbReference type="OrthoDB" id="6554712at2"/>
<evidence type="ECO:0000313" key="11">
    <source>
        <dbReference type="EMBL" id="PLR40670.1"/>
    </source>
</evidence>
<dbReference type="InterPro" id="IPR037224">
    <property type="entry name" value="PapC_N_sf"/>
</dbReference>
<dbReference type="GO" id="GO:0009279">
    <property type="term" value="C:cell outer membrane"/>
    <property type="evidence" value="ECO:0007669"/>
    <property type="project" value="UniProtKB-SubCell"/>
</dbReference>
<evidence type="ECO:0000313" key="12">
    <source>
        <dbReference type="Proteomes" id="UP000234240"/>
    </source>
</evidence>
<dbReference type="GO" id="GO:0009297">
    <property type="term" value="P:pilus assembly"/>
    <property type="evidence" value="ECO:0007669"/>
    <property type="project" value="InterPro"/>
</dbReference>
<dbReference type="SUPFAM" id="SSF141729">
    <property type="entry name" value="FimD N-terminal domain-like"/>
    <property type="match status" value="1"/>
</dbReference>
<evidence type="ECO:0000256" key="2">
    <source>
        <dbReference type="ARBA" id="ARBA00008064"/>
    </source>
</evidence>
<dbReference type="AlphaFoldDB" id="A0A2N5EDQ9"/>
<keyword evidence="5" id="KW-0812">Transmembrane</keyword>
<evidence type="ECO:0000256" key="3">
    <source>
        <dbReference type="ARBA" id="ARBA00022448"/>
    </source>
</evidence>
<dbReference type="PANTHER" id="PTHR30451:SF5">
    <property type="entry name" value="SLR0019 PROTEIN"/>
    <property type="match status" value="1"/>
</dbReference>
<keyword evidence="6" id="KW-0732">Signal</keyword>
<dbReference type="PANTHER" id="PTHR30451">
    <property type="entry name" value="OUTER MEMBRANE USHER PROTEIN"/>
    <property type="match status" value="1"/>
</dbReference>
<dbReference type="InterPro" id="IPR000015">
    <property type="entry name" value="Fimb_usher"/>
</dbReference>
<keyword evidence="8" id="KW-0998">Cell outer membrane</keyword>
<organism evidence="11 12">
    <name type="scientific">Chimaeribacter californicus</name>
    <dbReference type="NCBI Taxonomy" id="2060067"/>
    <lineage>
        <taxon>Bacteria</taxon>
        <taxon>Pseudomonadati</taxon>
        <taxon>Pseudomonadota</taxon>
        <taxon>Gammaproteobacteria</taxon>
        <taxon>Enterobacterales</taxon>
        <taxon>Yersiniaceae</taxon>
        <taxon>Chimaeribacter</taxon>
    </lineage>
</organism>
<protein>
    <recommendedName>
        <fullName evidence="13">Fimbrial assembly protein</fullName>
    </recommendedName>
</protein>
<sequence>METKPTGCYFRLSIIAGLFIMMNMPGMVRAAESAEHSAALPVAAEPGAIPPPGEEVISSEDEEVEFNNAFLSSQPIDVSRFAKGNPVPAGKHYVMVVLNERAMGKHEIAFQENPAEPLRAIPCLSVKQLIDMGIDTDKIAMTGENTGACTPLKTLIAGASWKMDMNEQRFLLNVPQALLKEMRPDEVPEALWDEGINAAFASYNMNYYRSSYNNNKSDSAWLGVDGGLNLLGWRLRVRGDVNYATENGTTFDSANLYVEHDVAALKSQLRIGEVYSSSAFFDAFPLRGVTLSSDTRMLPDSLNSFRPVIRGVAESNAKIIISQAGTKIHEVTVPPGEFAIEDYHPISSSDALDVTIQEADGRIRNMTVPFNGGGQLLYPGVSIYSLSVGEYNNSNGGNKPVIGQGTWQYGLNNYLSLYSGAEYMPDYYSMIAGVALNTRIGAVSLDLTHSSLSAEDGKHQGQSLGISYNSFVAATDTSVNISAYRYSTKEYYNLGEAVDYLAQNDWRDMDDRLKSRVQLNISQSLNEGWGSFYSSAMFSQYWRSGRNEESYQLGYSNSVGRVGYSVSVNRYYTEEGDKDDQIYLSLSIPLGDNSSESRPLFNYLNMNMTRGSDKNSNLSASASGYNEEADVYYGVNAGYSNGGQSDDRMESVGGNATWNTRYGSWGSNVSADTQDNRQISFSGNGGILIHGGGVTFGRTISNDAPVALIEAKGAEGAQATGDKSTRINEAGYAYVSTLSPYRFNDVGIDPSKMEKDTELKETMVKVVPRAGAITRVTFGTDERRSVFFRLKTQTGKNIPLGAEVFNEKGEPVGTVGQGNRAFTRGIEPSGKLSVKWGDAPQEQCQVEYTLPSLSEREIKQETLSLDNVICH</sequence>
<dbReference type="Gene3D" id="2.60.40.2070">
    <property type="match status" value="1"/>
</dbReference>
<comment type="subcellular location">
    <subcellularLocation>
        <location evidence="1">Cell outer membrane</location>
        <topology evidence="1">Multi-pass membrane protein</topology>
    </subcellularLocation>
</comment>
<proteinExistence type="inferred from homology"/>
<evidence type="ECO:0000259" key="9">
    <source>
        <dbReference type="Pfam" id="PF13953"/>
    </source>
</evidence>
<keyword evidence="7" id="KW-0472">Membrane</keyword>
<evidence type="ECO:0000259" key="10">
    <source>
        <dbReference type="Pfam" id="PF13954"/>
    </source>
</evidence>
<dbReference type="Pfam" id="PF13954">
    <property type="entry name" value="PapC_N"/>
    <property type="match status" value="1"/>
</dbReference>
<reference evidence="11 12" key="1">
    <citation type="submission" date="2017-12" db="EMBL/GenBank/DDBJ databases">
        <title>Characterization of six clinical isolates of Enterochimera gen. nov., a novel genus of the Yersiniaciae family and the three species Enterochimera arupensis sp. nov., Enterochimera coloradensis sp. nov, and Enterochimera californica sp. nov.</title>
        <authorList>
            <person name="Rossi A."/>
            <person name="Fisher M."/>
        </authorList>
    </citation>
    <scope>NUCLEOTIDE SEQUENCE [LARGE SCALE GENOMIC DNA]</scope>
    <source>
        <strain evidence="12">2015-Iso6</strain>
    </source>
</reference>
<dbReference type="Proteomes" id="UP000234240">
    <property type="component" value="Unassembled WGS sequence"/>
</dbReference>
<dbReference type="InterPro" id="IPR025949">
    <property type="entry name" value="PapC-like_C"/>
</dbReference>
<name>A0A2N5EDQ9_9GAMM</name>
<dbReference type="Pfam" id="PF13953">
    <property type="entry name" value="PapC_C"/>
    <property type="match status" value="1"/>
</dbReference>
<dbReference type="Gene3D" id="3.10.20.410">
    <property type="match status" value="1"/>
</dbReference>
<dbReference type="GO" id="GO:0015473">
    <property type="term" value="F:fimbrial usher porin activity"/>
    <property type="evidence" value="ECO:0007669"/>
    <property type="project" value="InterPro"/>
</dbReference>
<dbReference type="InterPro" id="IPR042186">
    <property type="entry name" value="FimD_plug_dom"/>
</dbReference>
<dbReference type="InterPro" id="IPR043142">
    <property type="entry name" value="PapC-like_C_sf"/>
</dbReference>
<comment type="caution">
    <text evidence="11">The sequence shown here is derived from an EMBL/GenBank/DDBJ whole genome shotgun (WGS) entry which is preliminary data.</text>
</comment>
<gene>
    <name evidence="11" type="ORF">CYR55_05150</name>
</gene>
<evidence type="ECO:0000256" key="6">
    <source>
        <dbReference type="ARBA" id="ARBA00022729"/>
    </source>
</evidence>
<dbReference type="EMBL" id="PJZF01000003">
    <property type="protein sequence ID" value="PLR40670.1"/>
    <property type="molecule type" value="Genomic_DNA"/>
</dbReference>
<evidence type="ECO:0000256" key="4">
    <source>
        <dbReference type="ARBA" id="ARBA00022452"/>
    </source>
</evidence>
<dbReference type="Gene3D" id="2.60.40.2610">
    <property type="entry name" value="Outer membrane usher protein FimD, plug domain"/>
    <property type="match status" value="1"/>
</dbReference>
<keyword evidence="12" id="KW-1185">Reference proteome</keyword>
<evidence type="ECO:0000256" key="5">
    <source>
        <dbReference type="ARBA" id="ARBA00022692"/>
    </source>
</evidence>
<keyword evidence="3" id="KW-0813">Transport</keyword>
<evidence type="ECO:0000256" key="8">
    <source>
        <dbReference type="ARBA" id="ARBA00023237"/>
    </source>
</evidence>
<feature type="domain" description="PapC N-terminal" evidence="10">
    <location>
        <begin position="65"/>
        <end position="207"/>
    </location>
</feature>
<evidence type="ECO:0008006" key="13">
    <source>
        <dbReference type="Google" id="ProtNLM"/>
    </source>
</evidence>
<comment type="similarity">
    <text evidence="2">Belongs to the fimbrial export usher family.</text>
</comment>
<dbReference type="Gene3D" id="2.60.40.3110">
    <property type="match status" value="1"/>
</dbReference>
<evidence type="ECO:0000256" key="7">
    <source>
        <dbReference type="ARBA" id="ARBA00023136"/>
    </source>
</evidence>
<feature type="domain" description="PapC-like C-terminal" evidence="9">
    <location>
        <begin position="788"/>
        <end position="851"/>
    </location>
</feature>